<proteinExistence type="predicted"/>
<evidence type="ECO:0000313" key="1">
    <source>
        <dbReference type="EMBL" id="CAB5228741.1"/>
    </source>
</evidence>
<organism evidence="1">
    <name type="scientific">uncultured Caudovirales phage</name>
    <dbReference type="NCBI Taxonomy" id="2100421"/>
    <lineage>
        <taxon>Viruses</taxon>
        <taxon>Duplodnaviria</taxon>
        <taxon>Heunggongvirae</taxon>
        <taxon>Uroviricota</taxon>
        <taxon>Caudoviricetes</taxon>
        <taxon>Peduoviridae</taxon>
        <taxon>Maltschvirus</taxon>
        <taxon>Maltschvirus maltsch</taxon>
    </lineage>
</organism>
<accession>A0A6J7XD87</accession>
<gene>
    <name evidence="1" type="ORF">UFOVP1545_22</name>
</gene>
<protein>
    <submittedName>
        <fullName evidence="1">Uncharacterized protein</fullName>
    </submittedName>
</protein>
<reference evidence="1" key="1">
    <citation type="submission" date="2020-05" db="EMBL/GenBank/DDBJ databases">
        <authorList>
            <person name="Chiriac C."/>
            <person name="Salcher M."/>
            <person name="Ghai R."/>
            <person name="Kavagutti S V."/>
        </authorList>
    </citation>
    <scope>NUCLEOTIDE SEQUENCE</scope>
</reference>
<name>A0A6J7XD87_9CAUD</name>
<sequence>MFPNLPPPTPEQIAEDRENAINATHYPSWVWDEAAVSYVPPIPYPTDGNPYLWDEETLSWTPFPDYPVN</sequence>
<dbReference type="EMBL" id="LR798389">
    <property type="protein sequence ID" value="CAB5228741.1"/>
    <property type="molecule type" value="Genomic_DNA"/>
</dbReference>